<dbReference type="OrthoDB" id="5273213at2759"/>
<evidence type="ECO:0000313" key="4">
    <source>
        <dbReference type="EMBL" id="PWN98048.1"/>
    </source>
</evidence>
<evidence type="ECO:0000313" key="5">
    <source>
        <dbReference type="Proteomes" id="UP000245946"/>
    </source>
</evidence>
<reference evidence="4 5" key="1">
    <citation type="journal article" date="2018" name="Mol. Biol. Evol.">
        <title>Broad Genomic Sampling Reveals a Smut Pathogenic Ancestry of the Fungal Clade Ustilaginomycotina.</title>
        <authorList>
            <person name="Kijpornyongpan T."/>
            <person name="Mondo S.J."/>
            <person name="Barry K."/>
            <person name="Sandor L."/>
            <person name="Lee J."/>
            <person name="Lipzen A."/>
            <person name="Pangilinan J."/>
            <person name="LaButti K."/>
            <person name="Hainaut M."/>
            <person name="Henrissat B."/>
            <person name="Grigoriev I.V."/>
            <person name="Spatafora J.W."/>
            <person name="Aime M.C."/>
        </authorList>
    </citation>
    <scope>NUCLEOTIDE SEQUENCE [LARGE SCALE GENOMIC DNA]</scope>
    <source>
        <strain evidence="4 5">MCA 4186</strain>
    </source>
</reference>
<sequence>MSADALPISRPAAALGDAPAADAAAAGAAARHTLPAVGARFALGADRGTVRYVGAVPPAAGTWLGVEWDEPSRGKHDGSHAGVRYFSTRSPRAGSFLRPSAKLSFGTSFLAALGAKYLPAAPQTTPTTTHPAPRFSRRNLADIEIEAPNMDAVSQRVSRLSRLRQVGLGGWRAEDDADGAAEVARAFGEGEQAGRIAETCPNVRWLDLSRSLLPSWQELSLITRELRQLDTLVLHCNRLEHEQGAAVLPGFAAVRDLGLDRCLLGWDTLCDLAASFPALETLQLGFNDIGKLSHAREAPRLPVFGSLQTLNLEGNGLTCWRDIVDALARLPALERLVLSSNPIHAISTPSAAELAGERLFPSLKHISLIDVPLARWSDLEALDMWLRSGPAEDPSGSASGADAHARAGLSSLALGGTLCPLASTEELRSLAIARLGGLTQLNGTAVHPEERKEAERFYLSRITSDMPDASDAQRTVPHPRYPELKQRHGVVAHAPGKADLLQSKLIELTLHVSPAAPAAEPPHLTPVSTTTVRVLPTTALRLLRTKLAKAAGLPDKKAIREMWAMLAPQAGPGADGALAGAGPAAGDALNPGDAPIVFPLDQKSKALEWYQLRAGDAVVLVIG</sequence>
<dbReference type="SMART" id="SM01052">
    <property type="entry name" value="CAP_GLY"/>
    <property type="match status" value="1"/>
</dbReference>
<feature type="domain" description="CAP-Gly" evidence="3">
    <location>
        <begin position="54"/>
        <end position="98"/>
    </location>
</feature>
<keyword evidence="2" id="KW-0677">Repeat</keyword>
<dbReference type="SUPFAM" id="SSF52047">
    <property type="entry name" value="RNI-like"/>
    <property type="match status" value="1"/>
</dbReference>
<name>A0A316ZAK4_9BASI</name>
<dbReference type="InterPro" id="IPR000938">
    <property type="entry name" value="CAP-Gly_domain"/>
</dbReference>
<dbReference type="PANTHER" id="PTHR18849">
    <property type="entry name" value="LEUCINE RICH REPEAT PROTEIN"/>
    <property type="match status" value="1"/>
</dbReference>
<dbReference type="Gene3D" id="3.80.10.10">
    <property type="entry name" value="Ribonuclease Inhibitor"/>
    <property type="match status" value="1"/>
</dbReference>
<evidence type="ECO:0000259" key="3">
    <source>
        <dbReference type="PROSITE" id="PS50245"/>
    </source>
</evidence>
<dbReference type="Gene3D" id="2.30.30.190">
    <property type="entry name" value="CAP Gly-rich-like domain"/>
    <property type="match status" value="1"/>
</dbReference>
<dbReference type="GeneID" id="37271709"/>
<dbReference type="EMBL" id="KZ819293">
    <property type="protein sequence ID" value="PWN98048.1"/>
    <property type="molecule type" value="Genomic_DNA"/>
</dbReference>
<dbReference type="InterPro" id="IPR032675">
    <property type="entry name" value="LRR_dom_sf"/>
</dbReference>
<evidence type="ECO:0000256" key="2">
    <source>
        <dbReference type="ARBA" id="ARBA00022737"/>
    </source>
</evidence>
<dbReference type="Proteomes" id="UP000245946">
    <property type="component" value="Unassembled WGS sequence"/>
</dbReference>
<keyword evidence="5" id="KW-1185">Reference proteome</keyword>
<protein>
    <recommendedName>
        <fullName evidence="3">CAP-Gly domain-containing protein</fullName>
    </recommendedName>
</protein>
<dbReference type="PANTHER" id="PTHR18849:SF0">
    <property type="entry name" value="CILIA- AND FLAGELLA-ASSOCIATED PROTEIN 410-RELATED"/>
    <property type="match status" value="1"/>
</dbReference>
<keyword evidence="1" id="KW-0433">Leucine-rich repeat</keyword>
<dbReference type="RefSeq" id="XP_025598327.1">
    <property type="nucleotide sequence ID" value="XM_025744165.1"/>
</dbReference>
<accession>A0A316ZAK4</accession>
<evidence type="ECO:0000256" key="1">
    <source>
        <dbReference type="ARBA" id="ARBA00022614"/>
    </source>
</evidence>
<dbReference type="Pfam" id="PF01302">
    <property type="entry name" value="CAP_GLY"/>
    <property type="match status" value="1"/>
</dbReference>
<gene>
    <name evidence="4" type="ORF">FA09DRAFT_339011</name>
</gene>
<organism evidence="4 5">
    <name type="scientific">Tilletiopsis washingtonensis</name>
    <dbReference type="NCBI Taxonomy" id="58919"/>
    <lineage>
        <taxon>Eukaryota</taxon>
        <taxon>Fungi</taxon>
        <taxon>Dikarya</taxon>
        <taxon>Basidiomycota</taxon>
        <taxon>Ustilaginomycotina</taxon>
        <taxon>Exobasidiomycetes</taxon>
        <taxon>Entylomatales</taxon>
        <taxon>Entylomatales incertae sedis</taxon>
        <taxon>Tilletiopsis</taxon>
    </lineage>
</organism>
<dbReference type="GO" id="GO:0007010">
    <property type="term" value="P:cytoskeleton organization"/>
    <property type="evidence" value="ECO:0007669"/>
    <property type="project" value="TreeGrafter"/>
</dbReference>
<proteinExistence type="predicted"/>
<dbReference type="SUPFAM" id="SSF74924">
    <property type="entry name" value="Cap-Gly domain"/>
    <property type="match status" value="1"/>
</dbReference>
<dbReference type="PROSITE" id="PS00845">
    <property type="entry name" value="CAP_GLY_1"/>
    <property type="match status" value="1"/>
</dbReference>
<dbReference type="InterPro" id="IPR036859">
    <property type="entry name" value="CAP-Gly_dom_sf"/>
</dbReference>
<dbReference type="AlphaFoldDB" id="A0A316ZAK4"/>
<dbReference type="STRING" id="58919.A0A316ZAK4"/>
<dbReference type="PROSITE" id="PS50245">
    <property type="entry name" value="CAP_GLY_2"/>
    <property type="match status" value="1"/>
</dbReference>